<protein>
    <submittedName>
        <fullName evidence="2">Uncharacterized protein</fullName>
    </submittedName>
</protein>
<organism evidence="2 3">
    <name type="scientific">Streptomyces triticiradicis</name>
    <dbReference type="NCBI Taxonomy" id="2651189"/>
    <lineage>
        <taxon>Bacteria</taxon>
        <taxon>Bacillati</taxon>
        <taxon>Actinomycetota</taxon>
        <taxon>Actinomycetes</taxon>
        <taxon>Kitasatosporales</taxon>
        <taxon>Streptomycetaceae</taxon>
        <taxon>Streptomyces</taxon>
    </lineage>
</organism>
<evidence type="ECO:0000313" key="2">
    <source>
        <dbReference type="EMBL" id="KAB1979247.1"/>
    </source>
</evidence>
<dbReference type="EMBL" id="WBKG01000043">
    <property type="protein sequence ID" value="KAB1979247.1"/>
    <property type="molecule type" value="Genomic_DNA"/>
</dbReference>
<comment type="caution">
    <text evidence="2">The sequence shown here is derived from an EMBL/GenBank/DDBJ whole genome shotgun (WGS) entry which is preliminary data.</text>
</comment>
<feature type="region of interest" description="Disordered" evidence="1">
    <location>
        <begin position="1"/>
        <end position="22"/>
    </location>
</feature>
<reference evidence="2 3" key="1">
    <citation type="submission" date="2019-09" db="EMBL/GenBank/DDBJ databases">
        <title>Isolation and identification of active actinomycetes.</title>
        <authorList>
            <person name="Yu Z."/>
            <person name="Han C."/>
            <person name="Yu B."/>
        </authorList>
    </citation>
    <scope>NUCLEOTIDE SEQUENCE [LARGE SCALE GENOMIC DNA]</scope>
    <source>
        <strain evidence="2 3">NEAU-H2</strain>
    </source>
</reference>
<evidence type="ECO:0000256" key="1">
    <source>
        <dbReference type="SAM" id="MobiDB-lite"/>
    </source>
</evidence>
<gene>
    <name evidence="2" type="ORF">F8144_36395</name>
</gene>
<dbReference type="RefSeq" id="WP_151473697.1">
    <property type="nucleotide sequence ID" value="NZ_WBKG01000043.1"/>
</dbReference>
<evidence type="ECO:0000313" key="3">
    <source>
        <dbReference type="Proteomes" id="UP000442990"/>
    </source>
</evidence>
<accession>A0A7J5D533</accession>
<name>A0A7J5D533_9ACTN</name>
<sequence>MTYQWTDPDGHTIDASPDTNWHGQPVITIRARGEYATVPVRIPADRVEELVAGLRDTARQTAREGAQP</sequence>
<keyword evidence="3" id="KW-1185">Reference proteome</keyword>
<dbReference type="Proteomes" id="UP000442990">
    <property type="component" value="Unassembled WGS sequence"/>
</dbReference>
<dbReference type="AlphaFoldDB" id="A0A7J5D533"/>
<proteinExistence type="predicted"/>